<dbReference type="GeneID" id="9063351"/>
<accession>C5KBX7</accession>
<dbReference type="RefSeq" id="XP_002786212.1">
    <property type="nucleotide sequence ID" value="XM_002786166.1"/>
</dbReference>
<dbReference type="Proteomes" id="UP000007800">
    <property type="component" value="Unassembled WGS sequence"/>
</dbReference>
<gene>
    <name evidence="1" type="ORF">Pmar_PMAR019890</name>
</gene>
<sequence>MTLLDESDVMARSEEHVAYCHLNEHIRRPRELEKRGRRLDALLTAVGDIASCYVSSWNPSGSVIFLERYERGSREAAMIDTIHDIRHPDINSSEGMYSGNATPLLRKLDERSPLRYVHLIEMPMTEIASVGFRYIFETKSNVPRIRSWQL</sequence>
<dbReference type="InParanoid" id="C5KBX7"/>
<evidence type="ECO:0000313" key="1">
    <source>
        <dbReference type="EMBL" id="EER18008.1"/>
    </source>
</evidence>
<dbReference type="EMBL" id="GG671946">
    <property type="protein sequence ID" value="EER18008.1"/>
    <property type="molecule type" value="Genomic_DNA"/>
</dbReference>
<reference evidence="1 2" key="1">
    <citation type="submission" date="2008-07" db="EMBL/GenBank/DDBJ databases">
        <authorList>
            <person name="El-Sayed N."/>
            <person name="Caler E."/>
            <person name="Inman J."/>
            <person name="Amedeo P."/>
            <person name="Hass B."/>
            <person name="Wortman J."/>
        </authorList>
    </citation>
    <scope>NUCLEOTIDE SEQUENCE [LARGE SCALE GENOMIC DNA]</scope>
    <source>
        <strain evidence="2">ATCC 50983 / TXsc</strain>
    </source>
</reference>
<protein>
    <submittedName>
        <fullName evidence="1">Uncharacterized protein</fullName>
    </submittedName>
</protein>
<proteinExistence type="predicted"/>
<keyword evidence="2" id="KW-1185">Reference proteome</keyword>
<organism evidence="2">
    <name type="scientific">Perkinsus marinus (strain ATCC 50983 / TXsc)</name>
    <dbReference type="NCBI Taxonomy" id="423536"/>
    <lineage>
        <taxon>Eukaryota</taxon>
        <taxon>Sar</taxon>
        <taxon>Alveolata</taxon>
        <taxon>Perkinsozoa</taxon>
        <taxon>Perkinsea</taxon>
        <taxon>Perkinsida</taxon>
        <taxon>Perkinsidae</taxon>
        <taxon>Perkinsus</taxon>
    </lineage>
</organism>
<name>C5KBX7_PERM5</name>
<evidence type="ECO:0000313" key="2">
    <source>
        <dbReference type="Proteomes" id="UP000007800"/>
    </source>
</evidence>
<dbReference type="AlphaFoldDB" id="C5KBX7"/>